<evidence type="ECO:0000313" key="1">
    <source>
        <dbReference type="EMBL" id="MBB6052319.1"/>
    </source>
</evidence>
<dbReference type="RefSeq" id="WP_184201143.1">
    <property type="nucleotide sequence ID" value="NZ_JACHGW010000004.1"/>
</dbReference>
<dbReference type="Proteomes" id="UP000520814">
    <property type="component" value="Unassembled WGS sequence"/>
</dbReference>
<comment type="caution">
    <text evidence="1">The sequence shown here is derived from an EMBL/GenBank/DDBJ whole genome shotgun (WGS) entry which is preliminary data.</text>
</comment>
<reference evidence="1 2" key="1">
    <citation type="submission" date="2020-08" db="EMBL/GenBank/DDBJ databases">
        <title>Genomic Encyclopedia of Type Strains, Phase IV (KMG-IV): sequencing the most valuable type-strain genomes for metagenomic binning, comparative biology and taxonomic classification.</title>
        <authorList>
            <person name="Goeker M."/>
        </authorList>
    </citation>
    <scope>NUCLEOTIDE SEQUENCE [LARGE SCALE GENOMIC DNA]</scope>
    <source>
        <strain evidence="1 2">DSM 23562</strain>
    </source>
</reference>
<keyword evidence="2" id="KW-1185">Reference proteome</keyword>
<proteinExistence type="predicted"/>
<sequence>MQNYLAYYWMKQGERGHNLCETLTAASYQDALHQVEGRLKRQFFTFVSENKGRVLVVSAHVQFVELEGINNDLPFDNPEFVGDSAL</sequence>
<dbReference type="AlphaFoldDB" id="A0A7W9SUR8"/>
<gene>
    <name evidence="1" type="ORF">HNQ39_004140</name>
</gene>
<protein>
    <submittedName>
        <fullName evidence="1">Uncharacterized protein</fullName>
    </submittedName>
</protein>
<evidence type="ECO:0000313" key="2">
    <source>
        <dbReference type="Proteomes" id="UP000520814"/>
    </source>
</evidence>
<accession>A0A7W9SUR8</accession>
<dbReference type="EMBL" id="JACHGW010000004">
    <property type="protein sequence ID" value="MBB6052319.1"/>
    <property type="molecule type" value="Genomic_DNA"/>
</dbReference>
<organism evidence="1 2">
    <name type="scientific">Armatimonas rosea</name>
    <dbReference type="NCBI Taxonomy" id="685828"/>
    <lineage>
        <taxon>Bacteria</taxon>
        <taxon>Bacillati</taxon>
        <taxon>Armatimonadota</taxon>
        <taxon>Armatimonadia</taxon>
        <taxon>Armatimonadales</taxon>
        <taxon>Armatimonadaceae</taxon>
        <taxon>Armatimonas</taxon>
    </lineage>
</organism>
<name>A0A7W9SUR8_ARMRO</name>